<keyword evidence="10 11" id="KW-0968">Cytoplasmic vesicle</keyword>
<dbReference type="InterPro" id="IPR037067">
    <property type="entry name" value="Coatomer_gsu_app_sf"/>
</dbReference>
<dbReference type="PANTHER" id="PTHR10261:SF0">
    <property type="entry name" value="COATOMER SUBUNIT GAMMA-2"/>
    <property type="match status" value="1"/>
</dbReference>
<dbReference type="Pfam" id="PF08752">
    <property type="entry name" value="COP-gamma_platf"/>
    <property type="match status" value="1"/>
</dbReference>
<evidence type="ECO:0000256" key="3">
    <source>
        <dbReference type="ARBA" id="ARBA00022448"/>
    </source>
</evidence>
<dbReference type="GO" id="GO:0000139">
    <property type="term" value="C:Golgi membrane"/>
    <property type="evidence" value="ECO:0007669"/>
    <property type="project" value="UniProtKB-SubCell"/>
</dbReference>
<comment type="subunit">
    <text evidence="11">Oligomeric complex.</text>
</comment>
<name>A0AAV3Z0M2_9GAST</name>
<dbReference type="InterPro" id="IPR017106">
    <property type="entry name" value="Coatomer_gsu"/>
</dbReference>
<dbReference type="GO" id="GO:0005198">
    <property type="term" value="F:structural molecule activity"/>
    <property type="evidence" value="ECO:0007669"/>
    <property type="project" value="InterPro"/>
</dbReference>
<evidence type="ECO:0000256" key="5">
    <source>
        <dbReference type="ARBA" id="ARBA00022737"/>
    </source>
</evidence>
<accession>A0AAV3Z0M2</accession>
<dbReference type="InterPro" id="IPR032154">
    <property type="entry name" value="Coatomer_g_Cpla"/>
</dbReference>
<dbReference type="Gene3D" id="3.30.310.10">
    <property type="entry name" value="TATA-Binding Protein"/>
    <property type="match status" value="1"/>
</dbReference>
<dbReference type="FunFam" id="1.25.10.10:FF:000071">
    <property type="entry name" value="Coatomer subunit gamma"/>
    <property type="match status" value="1"/>
</dbReference>
<dbReference type="FunFam" id="3.30.310.10:FF:000006">
    <property type="entry name" value="Coatomer subunit gamma"/>
    <property type="match status" value="1"/>
</dbReference>
<keyword evidence="3 11" id="KW-0813">Transport</keyword>
<dbReference type="InterPro" id="IPR012295">
    <property type="entry name" value="TBP_dom_sf"/>
</dbReference>
<dbReference type="GO" id="GO:0009306">
    <property type="term" value="P:protein secretion"/>
    <property type="evidence" value="ECO:0007669"/>
    <property type="project" value="TreeGrafter"/>
</dbReference>
<evidence type="ECO:0000256" key="2">
    <source>
        <dbReference type="ARBA" id="ARBA00010720"/>
    </source>
</evidence>
<comment type="function">
    <text evidence="11">The coatomer is a cytosolic protein complex that binds to dilysine motifs and reversibly associates with Golgi non-clathrin-coated vesicles, which further mediate biosynthetic protein transport from the ER, via the Golgi up to the trans Golgi network. Coatomer complex is required for budding from Golgi membranes, and is essential for the retrograde Golgi-to-ER transport of dilysine-tagged proteins.</text>
</comment>
<dbReference type="InterPro" id="IPR013040">
    <property type="entry name" value="Coatomer_gsu_app_Ig-like_dom"/>
</dbReference>
<evidence type="ECO:0000256" key="1">
    <source>
        <dbReference type="ARBA" id="ARBA00004255"/>
    </source>
</evidence>
<gene>
    <name evidence="16" type="ORF">PoB_001526200</name>
</gene>
<evidence type="ECO:0000313" key="17">
    <source>
        <dbReference type="Proteomes" id="UP000735302"/>
    </source>
</evidence>
<dbReference type="EMBL" id="BLXT01001882">
    <property type="protein sequence ID" value="GFN88756.1"/>
    <property type="molecule type" value="Genomic_DNA"/>
</dbReference>
<dbReference type="PIRSF" id="PIRSF037093">
    <property type="entry name" value="Coatomer_gamma_subunit"/>
    <property type="match status" value="1"/>
</dbReference>
<evidence type="ECO:0000256" key="7">
    <source>
        <dbReference type="ARBA" id="ARBA00022927"/>
    </source>
</evidence>
<dbReference type="Gene3D" id="1.25.10.10">
    <property type="entry name" value="Leucine-rich Repeat Variant"/>
    <property type="match status" value="2"/>
</dbReference>
<reference evidence="16 17" key="1">
    <citation type="journal article" date="2021" name="Elife">
        <title>Chloroplast acquisition without the gene transfer in kleptoplastic sea slugs, Plakobranchus ocellatus.</title>
        <authorList>
            <person name="Maeda T."/>
            <person name="Takahashi S."/>
            <person name="Yoshida T."/>
            <person name="Shimamura S."/>
            <person name="Takaki Y."/>
            <person name="Nagai Y."/>
            <person name="Toyoda A."/>
            <person name="Suzuki Y."/>
            <person name="Arimoto A."/>
            <person name="Ishii H."/>
            <person name="Satoh N."/>
            <person name="Nishiyama T."/>
            <person name="Hasebe M."/>
            <person name="Maruyama T."/>
            <person name="Minagawa J."/>
            <person name="Obokata J."/>
            <person name="Shigenobu S."/>
        </authorList>
    </citation>
    <scope>NUCLEOTIDE SEQUENCE [LARGE SCALE GENOMIC DNA]</scope>
</reference>
<dbReference type="InterPro" id="IPR002553">
    <property type="entry name" value="Clathrin/coatomer_adapt-like_N"/>
</dbReference>
<feature type="compositionally biased region" description="Basic and acidic residues" evidence="12">
    <location>
        <begin position="1"/>
        <end position="11"/>
    </location>
</feature>
<dbReference type="Proteomes" id="UP000735302">
    <property type="component" value="Unassembled WGS sequence"/>
</dbReference>
<sequence>MLPLKKDKKEEEEGGGNPFNNLEKSSVLQEARTFNETPINPRKCGHILTKVLYIINQGESIGQTEATEAFFAMTKLFQSKDPILRRLVYLGIKEMSKIAQDVIIVTSSLMKDMTGKEDQFRGPAIRALCSVTDHSMLQSIERYMKQAIVDKVPGVSSAALVSALHLGKDSQEVIKRWVNEAQEAVNSDNVMVQFHALGLLYYIRKTDKLAVNKLVSKFSKHTLKSPYAYCLLIRIASKLIEEEDAGSESPMFDFIESCLRHKSEMVIYEAAHAIVQLKNTTAKDLAPAVSVLQLFCSSPKPTLRFAAVRTLNKVAIKHPAAVTACSLDLENLQTDVNRSIATLAITTLLKTGNESSVDRHMKQISSFMSEISDEFKIVVVQAIRSVCVKFPRKHNVLMTYLAQMLRDEGTFDYKREIVDCIIVTIEENPEAKEVGLAHLCEFIEDCEHTVLATKILHLLGKEGPRTPTPSKYIRFIYNRVILENAAVRAAAVSAIAKFGAHCDDLLDSCIVLLERCQLDTDDEVRDRATFYVNVLKQQQKSLSSAFILNGLQVSVVGLEWALHQYTLEPSETEFDMKSVPLATQPLMEQEVRDVPGEAPSARPAQEKVAASRQDVYQEQLAQVPELANLGLLFKSSQPMEVTESETEYYIQCVKHTFSNYLVFQFDCTNTLNDQLLEKVTVEIEPAEGFEVTKYIPCPSLPYNKPGTTYTLVRLPAEPTQVTGTFACTLKFLVKDCDPQTGEPDDEGYDDEYVLEDVEVSVADHVQRVMKPNFAASWEEVGPENELEDTYSLSTMSTIEEAIKNIVQYIGLQPCERSDKVPEGKSSHTLYLAGVFRGGHDALVRAKLALDSSGVTMQLTVRSTDPSVSEVLATAVA</sequence>
<organism evidence="16 17">
    <name type="scientific">Plakobranchus ocellatus</name>
    <dbReference type="NCBI Taxonomy" id="259542"/>
    <lineage>
        <taxon>Eukaryota</taxon>
        <taxon>Metazoa</taxon>
        <taxon>Spiralia</taxon>
        <taxon>Lophotrochozoa</taxon>
        <taxon>Mollusca</taxon>
        <taxon>Gastropoda</taxon>
        <taxon>Heterobranchia</taxon>
        <taxon>Euthyneura</taxon>
        <taxon>Panpulmonata</taxon>
        <taxon>Sacoglossa</taxon>
        <taxon>Placobranchoidea</taxon>
        <taxon>Plakobranchidae</taxon>
        <taxon>Plakobranchus</taxon>
    </lineage>
</organism>
<dbReference type="FunFam" id="2.60.40.1480:FF:000001">
    <property type="entry name" value="Coatomer subunit gamma"/>
    <property type="match status" value="1"/>
</dbReference>
<feature type="domain" description="Coatomer subunit gamma C-terminal" evidence="15">
    <location>
        <begin position="762"/>
        <end position="875"/>
    </location>
</feature>
<evidence type="ECO:0000259" key="15">
    <source>
        <dbReference type="Pfam" id="PF16381"/>
    </source>
</evidence>
<keyword evidence="9 11" id="KW-0472">Membrane</keyword>
<dbReference type="AlphaFoldDB" id="A0AAV3Z0M2"/>
<keyword evidence="8 11" id="KW-0333">Golgi apparatus</keyword>
<keyword evidence="4 11" id="KW-0963">Cytoplasm</keyword>
<dbReference type="InterPro" id="IPR011989">
    <property type="entry name" value="ARM-like"/>
</dbReference>
<dbReference type="Gene3D" id="2.60.40.1480">
    <property type="entry name" value="Coatomer, gamma subunit, appendage domain"/>
    <property type="match status" value="1"/>
</dbReference>
<dbReference type="InterPro" id="IPR016024">
    <property type="entry name" value="ARM-type_fold"/>
</dbReference>
<evidence type="ECO:0000256" key="9">
    <source>
        <dbReference type="ARBA" id="ARBA00023136"/>
    </source>
</evidence>
<evidence type="ECO:0000259" key="14">
    <source>
        <dbReference type="Pfam" id="PF08752"/>
    </source>
</evidence>
<dbReference type="GO" id="GO:0005783">
    <property type="term" value="C:endoplasmic reticulum"/>
    <property type="evidence" value="ECO:0007669"/>
    <property type="project" value="TreeGrafter"/>
</dbReference>
<keyword evidence="5" id="KW-0677">Repeat</keyword>
<dbReference type="FunFam" id="1.25.10.10:FF:000038">
    <property type="entry name" value="Coatomer subunit gamma"/>
    <property type="match status" value="1"/>
</dbReference>
<dbReference type="Pfam" id="PF01602">
    <property type="entry name" value="Adaptin_N"/>
    <property type="match status" value="1"/>
</dbReference>
<protein>
    <recommendedName>
        <fullName evidence="11">Coatomer subunit gamma</fullName>
    </recommendedName>
</protein>
<comment type="caution">
    <text evidence="16">The sequence shown here is derived from an EMBL/GenBank/DDBJ whole genome shotgun (WGS) entry which is preliminary data.</text>
</comment>
<dbReference type="InterPro" id="IPR009028">
    <property type="entry name" value="Coatomer/calthrin_app_sub_C"/>
</dbReference>
<feature type="domain" description="Clathrin/coatomer adaptor adaptin-like N-terminal" evidence="13">
    <location>
        <begin position="24"/>
        <end position="538"/>
    </location>
</feature>
<proteinExistence type="inferred from homology"/>
<evidence type="ECO:0000256" key="10">
    <source>
        <dbReference type="ARBA" id="ARBA00023329"/>
    </source>
</evidence>
<dbReference type="SUPFAM" id="SSF48371">
    <property type="entry name" value="ARM repeat"/>
    <property type="match status" value="1"/>
</dbReference>
<dbReference type="PANTHER" id="PTHR10261">
    <property type="entry name" value="COATOMER SUBUNIT GAMMA"/>
    <property type="match status" value="1"/>
</dbReference>
<feature type="region of interest" description="Disordered" evidence="12">
    <location>
        <begin position="1"/>
        <end position="22"/>
    </location>
</feature>
<dbReference type="GO" id="GO:0006891">
    <property type="term" value="P:intra-Golgi vesicle-mediated transport"/>
    <property type="evidence" value="ECO:0007669"/>
    <property type="project" value="TreeGrafter"/>
</dbReference>
<feature type="domain" description="Coatomer gamma subunit appendage Ig-like subdomain" evidence="14">
    <location>
        <begin position="616"/>
        <end position="760"/>
    </location>
</feature>
<dbReference type="GO" id="GO:0006888">
    <property type="term" value="P:endoplasmic reticulum to Golgi vesicle-mediated transport"/>
    <property type="evidence" value="ECO:0007669"/>
    <property type="project" value="TreeGrafter"/>
</dbReference>
<dbReference type="Pfam" id="PF16381">
    <property type="entry name" value="Coatomer_g_Cpla"/>
    <property type="match status" value="1"/>
</dbReference>
<evidence type="ECO:0000256" key="12">
    <source>
        <dbReference type="SAM" id="MobiDB-lite"/>
    </source>
</evidence>
<dbReference type="GO" id="GO:0072384">
    <property type="term" value="P:organelle transport along microtubule"/>
    <property type="evidence" value="ECO:0007669"/>
    <property type="project" value="TreeGrafter"/>
</dbReference>
<dbReference type="GO" id="GO:0006886">
    <property type="term" value="P:intracellular protein transport"/>
    <property type="evidence" value="ECO:0007669"/>
    <property type="project" value="InterPro"/>
</dbReference>
<dbReference type="GO" id="GO:0005793">
    <property type="term" value="C:endoplasmic reticulum-Golgi intermediate compartment"/>
    <property type="evidence" value="ECO:0007669"/>
    <property type="project" value="TreeGrafter"/>
</dbReference>
<evidence type="ECO:0000313" key="16">
    <source>
        <dbReference type="EMBL" id="GFN88756.1"/>
    </source>
</evidence>
<evidence type="ECO:0000256" key="8">
    <source>
        <dbReference type="ARBA" id="ARBA00023034"/>
    </source>
</evidence>
<dbReference type="GO" id="GO:0030126">
    <property type="term" value="C:COPI vesicle coat"/>
    <property type="evidence" value="ECO:0007669"/>
    <property type="project" value="InterPro"/>
</dbReference>
<evidence type="ECO:0000259" key="13">
    <source>
        <dbReference type="Pfam" id="PF01602"/>
    </source>
</evidence>
<dbReference type="SUPFAM" id="SSF55711">
    <property type="entry name" value="Subdomain of clathrin and coatomer appendage domain"/>
    <property type="match status" value="1"/>
</dbReference>
<dbReference type="SUPFAM" id="SSF49348">
    <property type="entry name" value="Clathrin adaptor appendage domain"/>
    <property type="match status" value="1"/>
</dbReference>
<keyword evidence="17" id="KW-1185">Reference proteome</keyword>
<keyword evidence="7 11" id="KW-0653">Protein transport</keyword>
<dbReference type="InterPro" id="IPR013041">
    <property type="entry name" value="Clathrin_app_Ig-like_sf"/>
</dbReference>
<evidence type="ECO:0000256" key="4">
    <source>
        <dbReference type="ARBA" id="ARBA00022490"/>
    </source>
</evidence>
<comment type="subcellular location">
    <subcellularLocation>
        <location evidence="11">Cytoplasm</location>
    </subcellularLocation>
    <subcellularLocation>
        <location evidence="1 11">Golgi apparatus membrane</location>
        <topology evidence="1 11">Peripheral membrane protein</topology>
        <orientation evidence="1 11">Cytoplasmic side</orientation>
    </subcellularLocation>
    <subcellularLocation>
        <location evidence="11">Cytoplasmic vesicle</location>
        <location evidence="11">COPI-coated vesicle membrane</location>
        <topology evidence="11">Peripheral membrane protein</topology>
        <orientation evidence="11">Cytoplasmic side</orientation>
    </subcellularLocation>
</comment>
<comment type="similarity">
    <text evidence="2 11">Belongs to the COPG family.</text>
</comment>
<keyword evidence="6 11" id="KW-0931">ER-Golgi transport</keyword>
<evidence type="ECO:0000256" key="6">
    <source>
        <dbReference type="ARBA" id="ARBA00022892"/>
    </source>
</evidence>
<evidence type="ECO:0000256" key="11">
    <source>
        <dbReference type="PIRNR" id="PIRNR037093"/>
    </source>
</evidence>